<feature type="compositionally biased region" description="Basic and acidic residues" evidence="3">
    <location>
        <begin position="323"/>
        <end position="353"/>
    </location>
</feature>
<evidence type="ECO:0000313" key="7">
    <source>
        <dbReference type="EMBL" id="KDA53221.1"/>
    </source>
</evidence>
<dbReference type="PANTHER" id="PTHR30469">
    <property type="entry name" value="MULTIDRUG RESISTANCE PROTEIN MDTA"/>
    <property type="match status" value="1"/>
</dbReference>
<dbReference type="SUPFAM" id="SSF111369">
    <property type="entry name" value="HlyD-like secretion proteins"/>
    <property type="match status" value="1"/>
</dbReference>
<accession>A0A062XYL3</accession>
<dbReference type="Gene3D" id="2.40.30.170">
    <property type="match status" value="1"/>
</dbReference>
<feature type="domain" description="Multidrug resistance protein MdtA-like alpha-helical hairpin" evidence="4">
    <location>
        <begin position="100"/>
        <end position="169"/>
    </location>
</feature>
<keyword evidence="2" id="KW-0175">Coiled coil</keyword>
<feature type="coiled-coil region" evidence="2">
    <location>
        <begin position="100"/>
        <end position="165"/>
    </location>
</feature>
<dbReference type="InterPro" id="IPR058792">
    <property type="entry name" value="Beta-barrel_RND_2"/>
</dbReference>
<dbReference type="InterPro" id="IPR058624">
    <property type="entry name" value="MdtA-like_HH"/>
</dbReference>
<proteinExistence type="inferred from homology"/>
<dbReference type="Pfam" id="PF25954">
    <property type="entry name" value="Beta-barrel_RND_2"/>
    <property type="match status" value="1"/>
</dbReference>
<evidence type="ECO:0000256" key="3">
    <source>
        <dbReference type="SAM" id="MobiDB-lite"/>
    </source>
</evidence>
<dbReference type="Gene3D" id="2.40.50.100">
    <property type="match status" value="1"/>
</dbReference>
<dbReference type="PANTHER" id="PTHR30469:SF33">
    <property type="entry name" value="SLR1207 PROTEIN"/>
    <property type="match status" value="1"/>
</dbReference>
<comment type="caution">
    <text evidence="7">The sequence shown here is derived from an EMBL/GenBank/DDBJ whole genome shotgun (WGS) entry which is preliminary data.</text>
</comment>
<evidence type="ECO:0000256" key="1">
    <source>
        <dbReference type="ARBA" id="ARBA00009477"/>
    </source>
</evidence>
<dbReference type="STRING" id="1312852.EG19_06965"/>
<dbReference type="NCBIfam" id="TIGR01730">
    <property type="entry name" value="RND_mfp"/>
    <property type="match status" value="1"/>
</dbReference>
<reference evidence="7 8" key="1">
    <citation type="submission" date="2014-04" db="EMBL/GenBank/DDBJ databases">
        <title>The Genome Sequence of Thermoanaerobaculum aquaticum MP-01, The First Cultivated Group 23 Acidobacterium.</title>
        <authorList>
            <person name="Stamps B.W."/>
            <person name="Losey N.A."/>
            <person name="Lawson P.A."/>
            <person name="Stevenson B.S."/>
        </authorList>
    </citation>
    <scope>NUCLEOTIDE SEQUENCE [LARGE SCALE GENOMIC DNA]</scope>
    <source>
        <strain evidence="7 8">MP-01</strain>
    </source>
</reference>
<evidence type="ECO:0000256" key="2">
    <source>
        <dbReference type="SAM" id="Coils"/>
    </source>
</evidence>
<dbReference type="InterPro" id="IPR058625">
    <property type="entry name" value="MdtA-like_BSH"/>
</dbReference>
<dbReference type="OrthoDB" id="9809068at2"/>
<feature type="domain" description="CusB-like beta-barrel" evidence="6">
    <location>
        <begin position="212"/>
        <end position="285"/>
    </location>
</feature>
<dbReference type="Pfam" id="PF25917">
    <property type="entry name" value="BSH_RND"/>
    <property type="match status" value="1"/>
</dbReference>
<dbReference type="InterPro" id="IPR006143">
    <property type="entry name" value="RND_pump_MFP"/>
</dbReference>
<evidence type="ECO:0000259" key="5">
    <source>
        <dbReference type="Pfam" id="PF25917"/>
    </source>
</evidence>
<dbReference type="EMBL" id="JMFG01000025">
    <property type="protein sequence ID" value="KDA53221.1"/>
    <property type="molecule type" value="Genomic_DNA"/>
</dbReference>
<dbReference type="Proteomes" id="UP000027284">
    <property type="component" value="Unassembled WGS sequence"/>
</dbReference>
<dbReference type="FunFam" id="2.40.30.170:FF:000010">
    <property type="entry name" value="Efflux RND transporter periplasmic adaptor subunit"/>
    <property type="match status" value="1"/>
</dbReference>
<dbReference type="GO" id="GO:0015562">
    <property type="term" value="F:efflux transmembrane transporter activity"/>
    <property type="evidence" value="ECO:0007669"/>
    <property type="project" value="TreeGrafter"/>
</dbReference>
<dbReference type="RefSeq" id="WP_038050031.1">
    <property type="nucleotide sequence ID" value="NZ_JMFG01000025.1"/>
</dbReference>
<organism evidence="7 8">
    <name type="scientific">Thermoanaerobaculum aquaticum</name>
    <dbReference type="NCBI Taxonomy" id="1312852"/>
    <lineage>
        <taxon>Bacteria</taxon>
        <taxon>Pseudomonadati</taxon>
        <taxon>Acidobacteriota</taxon>
        <taxon>Thermoanaerobaculia</taxon>
        <taxon>Thermoanaerobaculales</taxon>
        <taxon>Thermoanaerobaculaceae</taxon>
        <taxon>Thermoanaerobaculum</taxon>
    </lineage>
</organism>
<dbReference type="GO" id="GO:1990281">
    <property type="term" value="C:efflux pump complex"/>
    <property type="evidence" value="ECO:0007669"/>
    <property type="project" value="TreeGrafter"/>
</dbReference>
<gene>
    <name evidence="7" type="ORF">EG19_06965</name>
</gene>
<protein>
    <submittedName>
        <fullName evidence="7">Uncharacterized protein</fullName>
    </submittedName>
</protein>
<evidence type="ECO:0000259" key="4">
    <source>
        <dbReference type="Pfam" id="PF25876"/>
    </source>
</evidence>
<sequence length="421" mass="45111">MKNKTKAILGVVSVVVIAAFVWSLAGKKTGEAARFLTAPVTRGTVIQSVTTTGTLEALTTVKVGSQVSGIIAEIHADFNDRVKKGQVLAVLDPTPFVAAVNQTKAQLERARIQALDAEAKYKRQQALFEAKLVSEDQLETARAAYHQALAQVTELEAALERAETNYRYSVIRAPIDGVVVSRDYDVGQTVAASFQAPTLFTIAEDLTRMRLTCDVSEADIGQVKVGQTVLFSVDSYPEKQFTGRVAQIRLSPKITNNVVTYPVVVEVENNEGLLLPGMTAEVHIQVAKAEDVLRIPASALRFRPEMLGLAVGSNRANGNAPAQRREPGRGSDRGGASSRREPRPAGGGTEDKLATVYLPGEKPSDPLRPVRFMPGLTDGQYVEVRGGELAEGQQVVVGLATAQAEEAGGLAGMTRMGPPRR</sequence>
<dbReference type="Pfam" id="PF25876">
    <property type="entry name" value="HH_MFP_RND"/>
    <property type="match status" value="1"/>
</dbReference>
<feature type="region of interest" description="Disordered" evidence="3">
    <location>
        <begin position="311"/>
        <end position="370"/>
    </location>
</feature>
<dbReference type="Gene3D" id="1.10.287.470">
    <property type="entry name" value="Helix hairpin bin"/>
    <property type="match status" value="1"/>
</dbReference>
<keyword evidence="8" id="KW-1185">Reference proteome</keyword>
<name>A0A062XYL3_9BACT</name>
<evidence type="ECO:0000313" key="8">
    <source>
        <dbReference type="Proteomes" id="UP000027284"/>
    </source>
</evidence>
<feature type="domain" description="Multidrug resistance protein MdtA-like barrel-sandwich hybrid" evidence="5">
    <location>
        <begin position="60"/>
        <end position="198"/>
    </location>
</feature>
<dbReference type="AlphaFoldDB" id="A0A062XYL3"/>
<comment type="similarity">
    <text evidence="1">Belongs to the membrane fusion protein (MFP) (TC 8.A.1) family.</text>
</comment>
<evidence type="ECO:0000259" key="6">
    <source>
        <dbReference type="Pfam" id="PF25954"/>
    </source>
</evidence>